<evidence type="ECO:0000313" key="10">
    <source>
        <dbReference type="Ensembl" id="ENSUMAP00000004772"/>
    </source>
</evidence>
<dbReference type="FunFam" id="1.10.238.10:FF:000013">
    <property type="entry name" value="Microtubule-actin cross-linking factor 1"/>
    <property type="match status" value="1"/>
</dbReference>
<dbReference type="Ensembl" id="ENSUMAT00000005773.1">
    <property type="protein sequence ID" value="ENSUMAP00000004772.1"/>
    <property type="gene ID" value="ENSUMAG00000002037.1"/>
</dbReference>
<feature type="compositionally biased region" description="Polar residues" evidence="7">
    <location>
        <begin position="3715"/>
        <end position="3731"/>
    </location>
</feature>
<dbReference type="SMART" id="SM00054">
    <property type="entry name" value="EFh"/>
    <property type="match status" value="2"/>
</dbReference>
<dbReference type="SMART" id="SM00150">
    <property type="entry name" value="SPEC"/>
    <property type="match status" value="27"/>
</dbReference>
<dbReference type="GO" id="GO:0005737">
    <property type="term" value="C:cytoplasm"/>
    <property type="evidence" value="ECO:0007669"/>
    <property type="project" value="TreeGrafter"/>
</dbReference>
<evidence type="ECO:0000256" key="7">
    <source>
        <dbReference type="SAM" id="MobiDB-lite"/>
    </source>
</evidence>
<evidence type="ECO:0000256" key="4">
    <source>
        <dbReference type="ARBA" id="ARBA00022837"/>
    </source>
</evidence>
<dbReference type="Pfam" id="PF13499">
    <property type="entry name" value="EF-hand_7"/>
    <property type="match status" value="1"/>
</dbReference>
<dbReference type="Pfam" id="PF00435">
    <property type="entry name" value="Spectrin"/>
    <property type="match status" value="19"/>
</dbReference>
<sequence length="3766" mass="428162">QRQVIEQNGTHFQEGDGTSVMGEEDEVNGNLLETDVDGQVGTTEENLNQQYQKVKARHEKIVSQHQAVLMATQAAQALLDKQGHHLSPDEKEKLQKNMKELKAHYETALAESEKKVKLMRSLQEELEKFDADYGEFEHWLQQSEQELENLEAGADDLGGLMTKLKRQKSFSEDVISHKGDLRYITISGNRVLEAAKSCSRRSGGSKAAQDNIDTSATYREVQGKLDHATDRFRSLYSKCNVLGNNLKDLVDKYQHYEDASCGLLSGLQACEVAASKHLSEPIAVDPKNLQRQLEETKALQGQISNQQVAVEKLKKTAEVLLDARGSLLPAKNDIQKTLDDIVGRYDDLSKSVNERNEKLQITLTRSLSVQDGLDEMLDWMGSVESSLKEQGQVPLNSAALQDVISKNIMLEQDIAGRQSSINAMNEKLKKFMETTDPSTASSLQAKMKDLSVRFSEASRKHKEKLAKMEELKNKVELFENLSEKLQTFLETKTQALTEADVPGKDVPELSQYMQESTSEFLEHKKDLEVLHSVLKEISSHGLPGDKALVFEKTNNLSKKFKEMEDTIKEKLKNIVFLYLKKLQEKWSLKTPEIQKVNNSGISLCNLISAVTTPAKAIAAVKSGMCLVCIHGRPPKNGSTHAFLTTVLFFLCVDIIHGYEDLGLLLKDKIAELNTKLSKLQKAQEESSAMMQWLQRMNKTAAKWHQAPTPTDTEAVKTQVEQNKSFEAELKQNVNKVQELKDKLTELLEENPDTPEAPKWKQMLTEIDSKWQELNQLTVDRQQKLEESSNNLTQFQTVEAQLKQWLVEKELMVSVLGPLSIDPNMLNTQRQQVQILLQEFDTRKPQYEQLTAAGRGILSRPGEHPSFHGIVKEQLAAVTQKWDSLTGQLSDRCDWIDQAIVKSTQYQSLLRSLSDKLSDLDNKISSSVAVSTHPEAMNQQLEAAQKMKQELGQEMKQIKVAQALCEDLSALVKEEYLKAELSRQLEGILKSFRDVEQKAEKHVQHLQAACASSHQFQQMSQDFQVWLDTKKEEQNSAPPISAKLDILESLIKDQKDFSKTLSAQSSIYEKTIAEGENLLLKTQGSEKAALQSQLNTIKTNWDGFNKQVKEREDKVRDSLEKALKYKEHVETLRPWIDKCQNNLEEIKLCLDRGEPENAMAKLKSLQKEMNQHLGMVELLNNAANSLLSVCEVDKEVVTDENKSLIQKVDMVTEQLHSKKLCLENMAQKFKEFQEVSKEAKRQLHCTKEQLDVHDSLGPQAYSNKYLTVLQTQQKALQTVKHQVDLVRGLAQDLVVEASDSKGTSDILLQAETLAQEHSALNQQVDERCSFLETKLQGIGHFQNTIREMFSQFAEFDDELDSMAPVGRDVETLQKQKEAIKAFLKKLEALIASNDNANKTCKMMLAMEETSPDLVGIKRDLEALSKQCNKLLDRAQAREEQVEGTIGRLEEFYSKLKEFSTLLQKAEEHEESQGPVGMETETINQQLDVFKVFQKEEIEPLQVKQQDVNWLGQGLIQSAAKGTSTQGLEHDLDNVNARWKTLNKKVAQRAAQLQEALLHCGRFQDALESLLSWMVDTEELVANQKPPSAEFKVVKAQIQEQKLLQRLLDDRKSTVEVIKREGEKIAATAEPADKVKILKQLSLLDSRWEALLNKAEMRNRQLEGISVVAQQFHETLEPLNEWLTTVEKRLANCEPIGTQASKLEEQIAQHKALEDDIIHHNKHLHQAVSIGQSLKVLSSREDKDMVQNKLDSSQVWYIEIQEKSHSRSELLQQALCNAKIFGEDEVELMNWLNEVHDKLSKLSVQDYSTEGLWKQQSELRVLQEDILLRKQNVDQALLNGLELLKQTTGDEVLIIQDKLEAIKARYKDITKLSTDVAKTLEQALQLSRRLHSTREELCAWLDRVEVELLSYETQVLTGDAASQAQARQKVRSDLRVWDLSKNSKALLDSLNEVSSALLELVPWRAREGLEKMVAEDNERYRLVSDTITQKVEEIDAAILRSQQFDQAADAELSWITETEKKLMSLGDIRLEQDQTSAQLQLQKTFTMEILRHKDIIDELVKSGHKIMATCSEEEKQSMKKKLDKVLKNYDAICQVNSERYLQLERAQSLVNQFWETYEELWPWLTETQRIISQLPAPALEYETLRQQQEEHRQLRELIAEHKPHIDKMNKTGPQLLELSPGEGFSIQEKYVAADTLYSQIKEDVKKRAVALDEAISQSTQFHDKIDQILESLERIVERLRQPPSISAEVEKIKEQISENKNVSVDMEKLQPLYETLKKRGEEMIARSEGTDKDISAKAVQDKLDQMVFIWENIHTLVEEREAKLLDVMELAEKFWCDHMSLVVTTKDTQDFIRDLEDPGIDPSVVKQQQEAAEAIKEEIDGLQEELDIVINLGSELIAACGEPDKPIVKKSIDELNSAWDSLNKAWKDRVDKLEEAMQAAVQYQDGLQAIFDWVDIAGGKLASMSPIGTDLETVKQQIEELKQFKSEAYQQQIEMERLNHQAELLLKKVTEESDKHTVQDPLMELKLIWDSLDERIINRQHKLEGALLALGQFQHALDELLTWLTHTEGLLSEQKPVGGDPKAIEIELAKHHVLQNDVLAHQSTVEAVNKAGNDLIGSSAGEEASNLQNKLEVLNQRWQNVLEKTEQRKQQLDGALRQAKGFHGEIEDLQQWLTDTERHLLASKPLGGLPETAREQLNAHMEICAAFDVKEETYKSLMQKGQQMLARCPKSAETIDQDLNNLKEKWESVETKLNERKTKLEEALNLAMEFHNSLQDFINWLTQAEQTLNVASRPSLILDTVLFQIDEHKVFANEVNSHREQIIELDKTGTHLKYFSQKQDVVLIKNLLISVQSRWEKVVQRLVERGRSLDDARKRAKQFHEAWSKLMEWLEESEKSLDSELEIANDPDKIKTQLAQHKEFQKSLGAKHSVYDTTNRTGRSLKEKTSLADDNLKLDDMLSELRDKWDTICGKSVERQNKLEEALLFSGQFTDALQALIDWLYRVEPQLAEDQPVHGDIDLVMNLIDNHKVFQKELGKRTSSVQALKRSARELIEGSRDDSSWVKVQMQELSTRWETVCALSISKQTRLEAALRQAEEFHSVVHALLEWLAEAEQTLRFHGALPDDEDALRTLIDQHKEFMKRLEEKRAALNKATSMGDAMLAICHPDSITTIKHWITIIRARFEEVLAWAKQHQQRLASALAGLIAKQELLEALLAWLQWAETTLSDRDKEVIPQEIEEVKALIAEHQNFMEEMTRKQPDVDKVTKTYKRRAADPSSLQSHIPVLDKGRAGRKRFPASSLYPSGSQTQIETKNPRVNLLVSKWQQVWLLALERRRKLNDALDRLEELREFANFDFDIWRKKYMRWMNHKKSRVMDFFRRIDKDQDGKITRQEFIDGILSSKFPTSRLEMSAVADIFDRDGDGYIDYYEFVAALHPNKDAYKPVTDADKIEDEVTRQVAKCKCAKRFQVEQIGDNKYRFFLGNQRFSLPSSSQFGDSQQLRLVRILRSTVMVRVGGGWMALDEFLVKNDPCRGKEMLSKGRTNMELREKFILADGASQGMAAFRPRGRRSRPSSRGASPNRSTSVSSQAGQAASPQVPATSTPKILHPLTRNYGKPWLTNSKMSTPCKPAECADFSVPSAEGTPIQGSKLRLPGYLSGKGFHSGDDSGLITTAAARVRTQFAGECGKTPSRPGSRAGSKAGSRASSRRGSDASDFDISEIQSVCSDVETVPQTHRPTPRAGSRPSTAKPSKIPTPQRKSPASKLDKSSKR</sequence>
<keyword evidence="6" id="KW-0175">Coiled coil</keyword>
<dbReference type="GeneTree" id="ENSGT00940000155008"/>
<keyword evidence="3" id="KW-0479">Metal-binding</keyword>
<evidence type="ECO:0000256" key="1">
    <source>
        <dbReference type="ARBA" id="ARBA00004245"/>
    </source>
</evidence>
<dbReference type="Gene3D" id="1.10.238.10">
    <property type="entry name" value="EF-hand"/>
    <property type="match status" value="1"/>
</dbReference>
<feature type="region of interest" description="Disordered" evidence="7">
    <location>
        <begin position="3557"/>
        <end position="3607"/>
    </location>
</feature>
<organism evidence="10">
    <name type="scientific">Ursus maritimus</name>
    <name type="common">Polar bear</name>
    <name type="synonym">Thalarctos maritimus</name>
    <dbReference type="NCBI Taxonomy" id="29073"/>
    <lineage>
        <taxon>Eukaryota</taxon>
        <taxon>Metazoa</taxon>
        <taxon>Chordata</taxon>
        <taxon>Craniata</taxon>
        <taxon>Vertebrata</taxon>
        <taxon>Euteleostomi</taxon>
        <taxon>Mammalia</taxon>
        <taxon>Eutheria</taxon>
        <taxon>Laurasiatheria</taxon>
        <taxon>Carnivora</taxon>
        <taxon>Caniformia</taxon>
        <taxon>Ursidae</taxon>
        <taxon>Ursus</taxon>
    </lineage>
</organism>
<dbReference type="FunFam" id="1.20.58.60:FF:000074">
    <property type="entry name" value="dystonin isoform X1"/>
    <property type="match status" value="1"/>
</dbReference>
<keyword evidence="4" id="KW-0106">Calcium</keyword>
<feature type="domain" description="GAR" evidence="9">
    <location>
        <begin position="3441"/>
        <end position="3528"/>
    </location>
</feature>
<dbReference type="FunFam" id="1.20.58.60:FF:000121">
    <property type="entry name" value="dystonin isoform X1"/>
    <property type="match status" value="1"/>
</dbReference>
<keyword evidence="5" id="KW-0206">Cytoskeleton</keyword>
<feature type="coiled-coil region" evidence="6">
    <location>
        <begin position="936"/>
        <end position="997"/>
    </location>
</feature>
<name>A0A452TA71_URSMA</name>
<dbReference type="InterPro" id="IPR043197">
    <property type="entry name" value="Plakin"/>
</dbReference>
<dbReference type="Pfam" id="PF02187">
    <property type="entry name" value="GAS2"/>
    <property type="match status" value="1"/>
</dbReference>
<dbReference type="FunFam" id="1.20.58.60:FF:000014">
    <property type="entry name" value="microtubule-actin cross-linking factor 1"/>
    <property type="match status" value="1"/>
</dbReference>
<dbReference type="PANTHER" id="PTHR23169:SF24">
    <property type="entry name" value="DYSTONIN"/>
    <property type="match status" value="1"/>
</dbReference>
<dbReference type="GO" id="GO:0005198">
    <property type="term" value="F:structural molecule activity"/>
    <property type="evidence" value="ECO:0007669"/>
    <property type="project" value="TreeGrafter"/>
</dbReference>
<gene>
    <name evidence="10" type="primary">DST</name>
</gene>
<feature type="compositionally biased region" description="Low complexity" evidence="7">
    <location>
        <begin position="3686"/>
        <end position="3700"/>
    </location>
</feature>
<dbReference type="SUPFAM" id="SSF143575">
    <property type="entry name" value="GAS2 domain-like"/>
    <property type="match status" value="1"/>
</dbReference>
<keyword evidence="2" id="KW-0963">Cytoplasm</keyword>
<accession>A0A452TA71</accession>
<dbReference type="FunFam" id="1.20.58.60:FF:000025">
    <property type="entry name" value="microtubule-actin cross-linking factor 1"/>
    <property type="match status" value="1"/>
</dbReference>
<dbReference type="FunFam" id="1.20.58.60:FF:000077">
    <property type="entry name" value="dystonin isoform X1"/>
    <property type="match status" value="1"/>
</dbReference>
<dbReference type="FunFam" id="1.20.58.60:FF:000001">
    <property type="entry name" value="Microtubule-actin cross-linking factor 1"/>
    <property type="match status" value="3"/>
</dbReference>
<dbReference type="Gene3D" id="1.20.58.60">
    <property type="match status" value="24"/>
</dbReference>
<feature type="coiled-coil region" evidence="6">
    <location>
        <begin position="2469"/>
        <end position="2513"/>
    </location>
</feature>
<dbReference type="PROSITE" id="PS00018">
    <property type="entry name" value="EF_HAND_1"/>
    <property type="match status" value="2"/>
</dbReference>
<evidence type="ECO:0000259" key="9">
    <source>
        <dbReference type="PROSITE" id="PS51460"/>
    </source>
</evidence>
<feature type="compositionally biased region" description="Polar residues" evidence="7">
    <location>
        <begin position="3579"/>
        <end position="3599"/>
    </location>
</feature>
<dbReference type="FunFam" id="3.30.920.20:FF:000001">
    <property type="entry name" value="Microtubule-actin cross-linking factor 1"/>
    <property type="match status" value="1"/>
</dbReference>
<dbReference type="FunFam" id="1.20.58.60:FF:000016">
    <property type="entry name" value="Microtubule-actin cross-linking factor 1"/>
    <property type="match status" value="1"/>
</dbReference>
<evidence type="ECO:0000256" key="6">
    <source>
        <dbReference type="SAM" id="Coils"/>
    </source>
</evidence>
<feature type="compositionally biased region" description="Low complexity" evidence="7">
    <location>
        <begin position="3569"/>
        <end position="3578"/>
    </location>
</feature>
<dbReference type="CDD" id="cd00176">
    <property type="entry name" value="SPEC"/>
    <property type="match status" value="16"/>
</dbReference>
<dbReference type="FunFam" id="1.20.58.60:FF:000022">
    <property type="entry name" value="Microtubule-actin cross-linking factor 1"/>
    <property type="match status" value="1"/>
</dbReference>
<feature type="domain" description="EF-hand" evidence="8">
    <location>
        <begin position="3365"/>
        <end position="3400"/>
    </location>
</feature>
<dbReference type="FunFam" id="1.20.58.60:FF:000144">
    <property type="entry name" value="Dystonin"/>
    <property type="match status" value="1"/>
</dbReference>
<comment type="subcellular location">
    <subcellularLocation>
        <location evidence="1">Cytoplasm</location>
        <location evidence="1">Cytoskeleton</location>
    </subcellularLocation>
</comment>
<dbReference type="SUPFAM" id="SSF47473">
    <property type="entry name" value="EF-hand"/>
    <property type="match status" value="1"/>
</dbReference>
<feature type="coiled-coil region" evidence="6">
    <location>
        <begin position="2622"/>
        <end position="2653"/>
    </location>
</feature>
<feature type="coiled-coil region" evidence="6">
    <location>
        <begin position="2730"/>
        <end position="2761"/>
    </location>
</feature>
<dbReference type="GO" id="GO:0030056">
    <property type="term" value="C:hemidesmosome"/>
    <property type="evidence" value="ECO:0007669"/>
    <property type="project" value="TreeGrafter"/>
</dbReference>
<dbReference type="FunFam" id="1.20.58.60:FF:000093">
    <property type="entry name" value="dystonin isoform X1"/>
    <property type="match status" value="1"/>
</dbReference>
<dbReference type="FunFam" id="1.20.58.60:FF:000094">
    <property type="entry name" value="dystonin isoform X2"/>
    <property type="match status" value="1"/>
</dbReference>
<evidence type="ECO:0000256" key="3">
    <source>
        <dbReference type="ARBA" id="ARBA00022723"/>
    </source>
</evidence>
<dbReference type="InterPro" id="IPR036534">
    <property type="entry name" value="GAR_dom_sf"/>
</dbReference>
<evidence type="ECO:0000256" key="5">
    <source>
        <dbReference type="ARBA" id="ARBA00023212"/>
    </source>
</evidence>
<dbReference type="InterPro" id="IPR018247">
    <property type="entry name" value="EF_Hand_1_Ca_BS"/>
</dbReference>
<dbReference type="InterPro" id="IPR003108">
    <property type="entry name" value="GAR_dom"/>
</dbReference>
<dbReference type="GO" id="GO:0005925">
    <property type="term" value="C:focal adhesion"/>
    <property type="evidence" value="ECO:0007669"/>
    <property type="project" value="TreeGrafter"/>
</dbReference>
<dbReference type="GO" id="GO:0005886">
    <property type="term" value="C:plasma membrane"/>
    <property type="evidence" value="ECO:0007669"/>
    <property type="project" value="UniProtKB-SubCell"/>
</dbReference>
<dbReference type="SUPFAM" id="SSF46966">
    <property type="entry name" value="Spectrin repeat"/>
    <property type="match status" value="23"/>
</dbReference>
<evidence type="ECO:0000259" key="8">
    <source>
        <dbReference type="PROSITE" id="PS50222"/>
    </source>
</evidence>
<feature type="region of interest" description="Disordered" evidence="7">
    <location>
        <begin position="1"/>
        <end position="23"/>
    </location>
</feature>
<dbReference type="FunFam" id="1.20.58.60:FF:000114">
    <property type="entry name" value="dystonin isoform X1"/>
    <property type="match status" value="1"/>
</dbReference>
<dbReference type="InterPro" id="IPR018159">
    <property type="entry name" value="Spectrin/alpha-actinin"/>
</dbReference>
<reference evidence="10" key="1">
    <citation type="submission" date="2019-03" db="UniProtKB">
        <authorList>
            <consortium name="Ensembl"/>
        </authorList>
    </citation>
    <scope>IDENTIFICATION</scope>
</reference>
<feature type="region of interest" description="Disordered" evidence="7">
    <location>
        <begin position="3678"/>
        <end position="3766"/>
    </location>
</feature>
<dbReference type="GO" id="GO:0008017">
    <property type="term" value="F:microtubule binding"/>
    <property type="evidence" value="ECO:0007669"/>
    <property type="project" value="InterPro"/>
</dbReference>
<dbReference type="GO" id="GO:0045104">
    <property type="term" value="P:intermediate filament cytoskeleton organization"/>
    <property type="evidence" value="ECO:0007669"/>
    <property type="project" value="InterPro"/>
</dbReference>
<dbReference type="FunFam" id="1.20.58.60:FF:000069">
    <property type="entry name" value="dystonin isoform X2"/>
    <property type="match status" value="1"/>
</dbReference>
<dbReference type="FunFam" id="1.20.58.60:FF:000008">
    <property type="entry name" value="microtubule-actin cross-linking factor 1"/>
    <property type="match status" value="2"/>
</dbReference>
<dbReference type="CDD" id="cd00051">
    <property type="entry name" value="EFh"/>
    <property type="match status" value="1"/>
</dbReference>
<dbReference type="InterPro" id="IPR011992">
    <property type="entry name" value="EF-hand-dom_pair"/>
</dbReference>
<dbReference type="PROSITE" id="PS50222">
    <property type="entry name" value="EF_HAND_2"/>
    <property type="match status" value="2"/>
</dbReference>
<dbReference type="FunFam" id="1.20.58.60:FF:000012">
    <property type="entry name" value="Microtubule-actin cross-linking factor 1"/>
    <property type="match status" value="1"/>
</dbReference>
<feature type="domain" description="EF-hand" evidence="8">
    <location>
        <begin position="3401"/>
        <end position="3436"/>
    </location>
</feature>
<feature type="coiled-coil region" evidence="6">
    <location>
        <begin position="722"/>
        <end position="749"/>
    </location>
</feature>
<dbReference type="Gene3D" id="3.30.920.20">
    <property type="entry name" value="Gas2-like domain"/>
    <property type="match status" value="1"/>
</dbReference>
<proteinExistence type="predicted"/>
<dbReference type="InterPro" id="IPR002017">
    <property type="entry name" value="Spectrin_repeat"/>
</dbReference>
<dbReference type="GO" id="GO:0042060">
    <property type="term" value="P:wound healing"/>
    <property type="evidence" value="ECO:0007669"/>
    <property type="project" value="TreeGrafter"/>
</dbReference>
<feature type="coiled-coil region" evidence="6">
    <location>
        <begin position="2363"/>
        <end position="2390"/>
    </location>
</feature>
<dbReference type="FunFam" id="1.20.58.60:FF:000021">
    <property type="entry name" value="Microtubule-actin cross-linking factor 1"/>
    <property type="match status" value="1"/>
</dbReference>
<dbReference type="GO" id="GO:0005882">
    <property type="term" value="C:intermediate filament"/>
    <property type="evidence" value="ECO:0007669"/>
    <property type="project" value="TreeGrafter"/>
</dbReference>
<feature type="coiled-coil region" evidence="6">
    <location>
        <begin position="3123"/>
        <end position="3150"/>
    </location>
</feature>
<dbReference type="GO" id="GO:0005509">
    <property type="term" value="F:calcium ion binding"/>
    <property type="evidence" value="ECO:0007669"/>
    <property type="project" value="InterPro"/>
</dbReference>
<feature type="coiled-coil region" evidence="6">
    <location>
        <begin position="1368"/>
        <end position="1467"/>
    </location>
</feature>
<feature type="compositionally biased region" description="Polar residues" evidence="7">
    <location>
        <begin position="1"/>
        <end position="11"/>
    </location>
</feature>
<dbReference type="PROSITE" id="PS51460">
    <property type="entry name" value="GAR"/>
    <property type="match status" value="1"/>
</dbReference>
<dbReference type="FunFam" id="1.20.58.60:FF:000031">
    <property type="entry name" value="Microtubule-actin cross-linking factor 1"/>
    <property type="match status" value="1"/>
</dbReference>
<dbReference type="GO" id="GO:0031581">
    <property type="term" value="P:hemidesmosome assembly"/>
    <property type="evidence" value="ECO:0007669"/>
    <property type="project" value="TreeGrafter"/>
</dbReference>
<protein>
    <submittedName>
        <fullName evidence="10">Dystonin</fullName>
    </submittedName>
</protein>
<dbReference type="SMART" id="SM00243">
    <property type="entry name" value="GAS2"/>
    <property type="match status" value="1"/>
</dbReference>
<dbReference type="FunFam" id="1.20.58.60:FF:000085">
    <property type="entry name" value="dystonin isoform X2"/>
    <property type="match status" value="1"/>
</dbReference>
<dbReference type="InterPro" id="IPR002048">
    <property type="entry name" value="EF_hand_dom"/>
</dbReference>
<evidence type="ECO:0000256" key="2">
    <source>
        <dbReference type="ARBA" id="ARBA00022490"/>
    </source>
</evidence>
<dbReference type="PANTHER" id="PTHR23169">
    <property type="entry name" value="ENVOPLAKIN"/>
    <property type="match status" value="1"/>
</dbReference>
<feature type="coiled-coil region" evidence="6">
    <location>
        <begin position="454"/>
        <end position="488"/>
    </location>
</feature>
<dbReference type="FunFam" id="1.20.58.60:FF:000111">
    <property type="entry name" value="dystonin isoform X1"/>
    <property type="match status" value="1"/>
</dbReference>
<feature type="coiled-coil region" evidence="6">
    <location>
        <begin position="140"/>
        <end position="167"/>
    </location>
</feature>